<accession>A0A426S665</accession>
<name>A0A426S665_9ACTN</name>
<gene>
    <name evidence="1" type="ORF">CQW44_19485</name>
</gene>
<reference evidence="1 2" key="1">
    <citation type="submission" date="2017-10" db="EMBL/GenBank/DDBJ databases">
        <title>Draft genome of actinobacteria isolated from guarana (Paullinia cupana (Mart.) Ducke.</title>
        <authorList>
            <person name="Siqueira K.A."/>
            <person name="Liotti R.G."/>
            <person name="Mendes T.A."/>
            <person name="Soares M.A."/>
        </authorList>
    </citation>
    <scope>NUCLEOTIDE SEQUENCE [LARGE SCALE GENOMIC DNA]</scope>
    <source>
        <strain evidence="1 2">199</strain>
    </source>
</reference>
<keyword evidence="2" id="KW-1185">Reference proteome</keyword>
<dbReference type="EMBL" id="PDES01000008">
    <property type="protein sequence ID" value="RRQ85296.1"/>
    <property type="molecule type" value="Genomic_DNA"/>
</dbReference>
<comment type="caution">
    <text evidence="1">The sequence shown here is derived from an EMBL/GenBank/DDBJ whole genome shotgun (WGS) entry which is preliminary data.</text>
</comment>
<sequence length="60" mass="6544">MGRQRFGVFIRVEGIPNAVALAEITAMPRGMELPPLGAHVEGTVIDHAHHNHQVKIRLPG</sequence>
<evidence type="ECO:0000313" key="1">
    <source>
        <dbReference type="EMBL" id="RRQ85296.1"/>
    </source>
</evidence>
<organism evidence="1 2">
    <name type="scientific">Streptomyces griseofuscus</name>
    <dbReference type="NCBI Taxonomy" id="146922"/>
    <lineage>
        <taxon>Bacteria</taxon>
        <taxon>Bacillati</taxon>
        <taxon>Actinomycetota</taxon>
        <taxon>Actinomycetes</taxon>
        <taxon>Kitasatosporales</taxon>
        <taxon>Streptomycetaceae</taxon>
        <taxon>Streptomyces</taxon>
    </lineage>
</organism>
<proteinExistence type="predicted"/>
<dbReference type="Proteomes" id="UP000276379">
    <property type="component" value="Unassembled WGS sequence"/>
</dbReference>
<dbReference type="AlphaFoldDB" id="A0A426S665"/>
<evidence type="ECO:0008006" key="3">
    <source>
        <dbReference type="Google" id="ProtNLM"/>
    </source>
</evidence>
<protein>
    <recommendedName>
        <fullName evidence="3">S1 motif domain-containing protein</fullName>
    </recommendedName>
</protein>
<evidence type="ECO:0000313" key="2">
    <source>
        <dbReference type="Proteomes" id="UP000276379"/>
    </source>
</evidence>